<protein>
    <submittedName>
        <fullName evidence="1">Uncharacterized protein</fullName>
    </submittedName>
</protein>
<accession>A0A1D9FUI7</accession>
<sequence>MCNRTHPTRAIGRRPRYAMKRFGKADATRTQSVAYGLSFRAYAIALPDDLIVLQAKVQDMVTSIVLELFHYANNFTDRSKSFLLL</sequence>
<proteinExistence type="predicted"/>
<gene>
    <name evidence="1" type="ORF">BJP36_03120</name>
</gene>
<reference evidence="1" key="2">
    <citation type="submission" date="2022-10" db="EMBL/GenBank/DDBJ databases">
        <authorList>
            <person name="Ngo T.-E."/>
        </authorList>
    </citation>
    <scope>NUCLEOTIDE SEQUENCE</scope>
    <source>
        <strain evidence="1">JHB</strain>
    </source>
</reference>
<evidence type="ECO:0000313" key="1">
    <source>
        <dbReference type="EMBL" id="AOY79048.2"/>
    </source>
</evidence>
<organism evidence="1">
    <name type="scientific">Moorena producens (strain JHB)</name>
    <dbReference type="NCBI Taxonomy" id="1454205"/>
    <lineage>
        <taxon>Bacteria</taxon>
        <taxon>Bacillati</taxon>
        <taxon>Cyanobacteriota</taxon>
        <taxon>Cyanophyceae</taxon>
        <taxon>Coleofasciculales</taxon>
        <taxon>Coleofasciculaceae</taxon>
        <taxon>Moorena</taxon>
    </lineage>
</organism>
<dbReference type="AlphaFoldDB" id="A0A1D9FUI7"/>
<dbReference type="Proteomes" id="UP000176944">
    <property type="component" value="Chromosome"/>
</dbReference>
<name>A0A1D9FUI7_MOOP1</name>
<dbReference type="EMBL" id="CP017708">
    <property type="protein sequence ID" value="AOY79048.2"/>
    <property type="molecule type" value="Genomic_DNA"/>
</dbReference>
<reference evidence="1" key="1">
    <citation type="journal article" date="2017" name="Proc. Natl. Acad. Sci. U.S.A.">
        <title>Comparative genomics uncovers the prolific and distinctive metabolic potential of the cyanobacterial genus Moorea.</title>
        <authorList>
            <person name="Leao T."/>
            <person name="Castelao G."/>
            <person name="Korobeynikov A."/>
            <person name="Monroe E.A."/>
            <person name="Podell S."/>
            <person name="Glukhov E."/>
            <person name="Allen E.E."/>
            <person name="Gerwick W.H."/>
            <person name="Gerwick L."/>
        </authorList>
    </citation>
    <scope>NUCLEOTIDE SEQUENCE</scope>
    <source>
        <strain evidence="1">JHB</strain>
    </source>
</reference>